<comment type="caution">
    <text evidence="11">The sequence shown here is derived from an EMBL/GenBank/DDBJ whole genome shotgun (WGS) entry which is preliminary data.</text>
</comment>
<feature type="region of interest" description="Disordered" evidence="9">
    <location>
        <begin position="387"/>
        <end position="416"/>
    </location>
</feature>
<keyword evidence="6" id="KW-1133">Transmembrane helix</keyword>
<evidence type="ECO:0000256" key="4">
    <source>
        <dbReference type="ARBA" id="ARBA00022824"/>
    </source>
</evidence>
<evidence type="ECO:0000256" key="3">
    <source>
        <dbReference type="ARBA" id="ARBA00022692"/>
    </source>
</evidence>
<dbReference type="PANTHER" id="PTHR15351:SF3">
    <property type="entry name" value="ERLIN"/>
    <property type="match status" value="1"/>
</dbReference>
<evidence type="ECO:0000256" key="7">
    <source>
        <dbReference type="ARBA" id="ARBA00023136"/>
    </source>
</evidence>
<evidence type="ECO:0000256" key="9">
    <source>
        <dbReference type="SAM" id="MobiDB-lite"/>
    </source>
</evidence>
<dbReference type="SMART" id="SM00244">
    <property type="entry name" value="PHB"/>
    <property type="match status" value="1"/>
</dbReference>
<dbReference type="Proteomes" id="UP001054857">
    <property type="component" value="Unassembled WGS sequence"/>
</dbReference>
<dbReference type="InterPro" id="IPR001107">
    <property type="entry name" value="Band_7"/>
</dbReference>
<comment type="subcellular location">
    <subcellularLocation>
        <location evidence="1">Endoplasmic reticulum membrane</location>
        <topology evidence="1">Single-pass type II membrane protein</topology>
    </subcellularLocation>
</comment>
<keyword evidence="8" id="KW-0325">Glycoprotein</keyword>
<dbReference type="GO" id="GO:0031625">
    <property type="term" value="F:ubiquitin protein ligase binding"/>
    <property type="evidence" value="ECO:0007669"/>
    <property type="project" value="InterPro"/>
</dbReference>
<evidence type="ECO:0000256" key="8">
    <source>
        <dbReference type="ARBA" id="ARBA00023180"/>
    </source>
</evidence>
<gene>
    <name evidence="11" type="ORF">Agub_g14633</name>
</gene>
<evidence type="ECO:0000256" key="1">
    <source>
        <dbReference type="ARBA" id="ARBA00004648"/>
    </source>
</evidence>
<dbReference type="Pfam" id="PF01145">
    <property type="entry name" value="Band_7"/>
    <property type="match status" value="1"/>
</dbReference>
<keyword evidence="12" id="KW-1185">Reference proteome</keyword>
<dbReference type="GO" id="GO:0015485">
    <property type="term" value="F:cholesterol binding"/>
    <property type="evidence" value="ECO:0007669"/>
    <property type="project" value="TreeGrafter"/>
</dbReference>
<evidence type="ECO:0000313" key="11">
    <source>
        <dbReference type="EMBL" id="GFR52120.1"/>
    </source>
</evidence>
<name>A0AAD3E1S9_9CHLO</name>
<reference evidence="11 12" key="1">
    <citation type="journal article" date="2021" name="Sci. Rep.">
        <title>Genome sequencing of the multicellular alga Astrephomene provides insights into convergent evolution of germ-soma differentiation.</title>
        <authorList>
            <person name="Yamashita S."/>
            <person name="Yamamoto K."/>
            <person name="Matsuzaki R."/>
            <person name="Suzuki S."/>
            <person name="Yamaguchi H."/>
            <person name="Hirooka S."/>
            <person name="Minakuchi Y."/>
            <person name="Miyagishima S."/>
            <person name="Kawachi M."/>
            <person name="Toyoda A."/>
            <person name="Nozaki H."/>
        </authorList>
    </citation>
    <scope>NUCLEOTIDE SEQUENCE [LARGE SCALE GENOMIC DNA]</scope>
    <source>
        <strain evidence="11 12">NIES-4017</strain>
    </source>
</reference>
<proteinExistence type="inferred from homology"/>
<dbReference type="Gene3D" id="3.30.479.30">
    <property type="entry name" value="Band 7 domain"/>
    <property type="match status" value="1"/>
</dbReference>
<comment type="similarity">
    <text evidence="2">Belongs to the band 7/mec-2 family.</text>
</comment>
<evidence type="ECO:0000256" key="6">
    <source>
        <dbReference type="ARBA" id="ARBA00022989"/>
    </source>
</evidence>
<dbReference type="EMBL" id="BMAR01000058">
    <property type="protein sequence ID" value="GFR52120.1"/>
    <property type="molecule type" value="Genomic_DNA"/>
</dbReference>
<dbReference type="CDD" id="cd03406">
    <property type="entry name" value="SPFH_like_u3"/>
    <property type="match status" value="1"/>
</dbReference>
<keyword evidence="3" id="KW-0812">Transmembrane</keyword>
<dbReference type="InterPro" id="IPR036013">
    <property type="entry name" value="Band_7/SPFH_dom_sf"/>
</dbReference>
<evidence type="ECO:0000256" key="5">
    <source>
        <dbReference type="ARBA" id="ARBA00022968"/>
    </source>
</evidence>
<feature type="domain" description="Band 7" evidence="10">
    <location>
        <begin position="52"/>
        <end position="218"/>
    </location>
</feature>
<protein>
    <recommendedName>
        <fullName evidence="10">Band 7 domain-containing protein</fullName>
    </recommendedName>
</protein>
<evidence type="ECO:0000313" key="12">
    <source>
        <dbReference type="Proteomes" id="UP001054857"/>
    </source>
</evidence>
<dbReference type="InterPro" id="IPR033294">
    <property type="entry name" value="Erlin1/2"/>
</dbReference>
<evidence type="ECO:0000256" key="2">
    <source>
        <dbReference type="ARBA" id="ARBA00008164"/>
    </source>
</evidence>
<dbReference type="PANTHER" id="PTHR15351">
    <property type="entry name" value="ERLIN (ER LIPID RAFT ASSOCIATED PROTEIN) HOMOLOG"/>
    <property type="match status" value="1"/>
</dbReference>
<keyword evidence="7" id="KW-0472">Membrane</keyword>
<dbReference type="AlphaFoldDB" id="A0AAD3E1S9"/>
<dbReference type="SUPFAM" id="SSF117892">
    <property type="entry name" value="Band 7/SPFH domain"/>
    <property type="match status" value="1"/>
</dbReference>
<dbReference type="GO" id="GO:0032933">
    <property type="term" value="P:SREBP signaling pathway"/>
    <property type="evidence" value="ECO:0007669"/>
    <property type="project" value="TreeGrafter"/>
</dbReference>
<keyword evidence="4" id="KW-0256">Endoplasmic reticulum</keyword>
<sequence length="416" mass="46125">MSAHSGPSNRGPLVANGPVGPAPRPVAWNPLVYNLPVYVSIATILVAFFIKTAVHQIPEGHVGVYWRGGKLLRRITPPGVHVRMPLIDTYEAIQVTMQTDKVTNILCGTKGGVSITFDKIEVVNRLKRDLVYDTIREYGVHYDRTWIYDKIHHEINQFCSSHTLEEVYISKFDQVDERIKDALQADCDRYAPGIEIIAVRVTKPTIPQSVSDNYVAMEVERTRALVALERQRVQQREAEADRIRAVAQAQRAAETSTILMQQLLAEKEAERRQAEIEDGMYRARQRARADAEHYRLLREAEALRAKLTPQFLEYSLIQAVTNNTKIFFGSRLPSLLLDTRAALRGAFAPAGGLEGEGVEVGEALAEHAARQAGGEEETSLKKTLVEQKVEEEGGEAVQGSVGDSALDEGGYLAQGG</sequence>
<accession>A0AAD3E1S9</accession>
<keyword evidence="5" id="KW-0735">Signal-anchor</keyword>
<organism evidence="11 12">
    <name type="scientific">Astrephomene gubernaculifera</name>
    <dbReference type="NCBI Taxonomy" id="47775"/>
    <lineage>
        <taxon>Eukaryota</taxon>
        <taxon>Viridiplantae</taxon>
        <taxon>Chlorophyta</taxon>
        <taxon>core chlorophytes</taxon>
        <taxon>Chlorophyceae</taxon>
        <taxon>CS clade</taxon>
        <taxon>Chlamydomonadales</taxon>
        <taxon>Astrephomenaceae</taxon>
        <taxon>Astrephomene</taxon>
    </lineage>
</organism>
<dbReference type="GO" id="GO:0005789">
    <property type="term" value="C:endoplasmic reticulum membrane"/>
    <property type="evidence" value="ECO:0007669"/>
    <property type="project" value="UniProtKB-SubCell"/>
</dbReference>
<evidence type="ECO:0000259" key="10">
    <source>
        <dbReference type="SMART" id="SM00244"/>
    </source>
</evidence>